<dbReference type="PANTHER" id="PTHR36844:SF1">
    <property type="entry name" value="PROTEASE PRSW"/>
    <property type="match status" value="1"/>
</dbReference>
<feature type="transmembrane region" description="Helical" evidence="1">
    <location>
        <begin position="102"/>
        <end position="123"/>
    </location>
</feature>
<feature type="transmembrane region" description="Helical" evidence="1">
    <location>
        <begin position="74"/>
        <end position="96"/>
    </location>
</feature>
<keyword evidence="1" id="KW-0812">Transmembrane</keyword>
<feature type="transmembrane region" description="Helical" evidence="1">
    <location>
        <begin position="15"/>
        <end position="35"/>
    </location>
</feature>
<gene>
    <name evidence="2" type="ORF">A8926_3367</name>
</gene>
<dbReference type="Pfam" id="PF13367">
    <property type="entry name" value="PrsW-protease"/>
    <property type="match status" value="1"/>
</dbReference>
<feature type="transmembrane region" description="Helical" evidence="1">
    <location>
        <begin position="41"/>
        <end position="62"/>
    </location>
</feature>
<dbReference type="Proteomes" id="UP000233786">
    <property type="component" value="Unassembled WGS sequence"/>
</dbReference>
<dbReference type="InterPro" id="IPR026898">
    <property type="entry name" value="PrsW"/>
</dbReference>
<feature type="transmembrane region" description="Helical" evidence="1">
    <location>
        <begin position="135"/>
        <end position="158"/>
    </location>
</feature>
<dbReference type="GO" id="GO:0008233">
    <property type="term" value="F:peptidase activity"/>
    <property type="evidence" value="ECO:0007669"/>
    <property type="project" value="InterPro"/>
</dbReference>
<keyword evidence="1" id="KW-1133">Transmembrane helix</keyword>
<sequence length="307" mass="33040">MTGQRVRSKHRNRPWLRIFGIGLLLWVLTVVVTGLTGNTNLVPTVVLLGSFLVPVTFVVWLTQRPSPDFSAGRVVEAFIVGGVLGVLAASLLETYLLSPSVWMYLGVGLIEELVKALALLYVARGMARRTLRDGLVLGATVGFGFAAFESAGYAFNALITIHGLSLWQVVETEILRGVLAPVGHGLWTAILGGALFAATRNGRWRITGGVVLAYLGVVVLHSLWDSMHGIALLLVMALTETPGQHLLLQLGYVPKPTVLQTHLFTLINWVGLIVVSALGLAWLGSLRHRAEGVTPYPPATTQPHPGQ</sequence>
<evidence type="ECO:0000313" key="3">
    <source>
        <dbReference type="Proteomes" id="UP000233786"/>
    </source>
</evidence>
<keyword evidence="1" id="KW-0472">Membrane</keyword>
<feature type="transmembrane region" description="Helical" evidence="1">
    <location>
        <begin position="211"/>
        <end position="239"/>
    </location>
</feature>
<evidence type="ECO:0000313" key="2">
    <source>
        <dbReference type="EMBL" id="PKW15625.1"/>
    </source>
</evidence>
<keyword evidence="3" id="KW-1185">Reference proteome</keyword>
<dbReference type="AlphaFoldDB" id="A0A2N3XY55"/>
<protein>
    <submittedName>
        <fullName evidence="2">RsiW-degrading membrane proteinase PrsW (M82 family)</fullName>
    </submittedName>
</protein>
<dbReference type="STRING" id="994479.GCA_000194155_06635"/>
<feature type="transmembrane region" description="Helical" evidence="1">
    <location>
        <begin position="178"/>
        <end position="199"/>
    </location>
</feature>
<proteinExistence type="predicted"/>
<evidence type="ECO:0000256" key="1">
    <source>
        <dbReference type="SAM" id="Phobius"/>
    </source>
</evidence>
<reference evidence="2" key="1">
    <citation type="submission" date="2017-12" db="EMBL/GenBank/DDBJ databases">
        <title>Sequencing the genomes of 1000 Actinobacteria strains.</title>
        <authorList>
            <person name="Klenk H.-P."/>
        </authorList>
    </citation>
    <scope>NUCLEOTIDE SEQUENCE [LARGE SCALE GENOMIC DNA]</scope>
    <source>
        <strain evidence="2">DSM 44228</strain>
    </source>
</reference>
<dbReference type="EMBL" id="PJNB01000001">
    <property type="protein sequence ID" value="PKW15625.1"/>
    <property type="molecule type" value="Genomic_DNA"/>
</dbReference>
<dbReference type="PANTHER" id="PTHR36844">
    <property type="entry name" value="PROTEASE PRSW"/>
    <property type="match status" value="1"/>
</dbReference>
<dbReference type="RefSeq" id="WP_010313646.1">
    <property type="nucleotide sequence ID" value="NZ_CP061007.1"/>
</dbReference>
<feature type="transmembrane region" description="Helical" evidence="1">
    <location>
        <begin position="259"/>
        <end position="283"/>
    </location>
</feature>
<dbReference type="OrthoDB" id="5141135at2"/>
<accession>A0A2N3XY55</accession>
<organism evidence="2 3">
    <name type="scientific">Saccharopolyspora spinosa</name>
    <dbReference type="NCBI Taxonomy" id="60894"/>
    <lineage>
        <taxon>Bacteria</taxon>
        <taxon>Bacillati</taxon>
        <taxon>Actinomycetota</taxon>
        <taxon>Actinomycetes</taxon>
        <taxon>Pseudonocardiales</taxon>
        <taxon>Pseudonocardiaceae</taxon>
        <taxon>Saccharopolyspora</taxon>
    </lineage>
</organism>
<comment type="caution">
    <text evidence="2">The sequence shown here is derived from an EMBL/GenBank/DDBJ whole genome shotgun (WGS) entry which is preliminary data.</text>
</comment>
<name>A0A2N3XY55_SACSN</name>